<dbReference type="PIRSF" id="PIRSF039117">
    <property type="entry name" value="KaiC"/>
    <property type="match status" value="1"/>
</dbReference>
<evidence type="ECO:0000313" key="11">
    <source>
        <dbReference type="EMBL" id="ASJ11682.1"/>
    </source>
</evidence>
<proteinExistence type="predicted"/>
<dbReference type="AlphaFoldDB" id="A0A1I0PMN9"/>
<name>A0A1I0PMN9_9EURY</name>
<dbReference type="GO" id="GO:0140664">
    <property type="term" value="F:ATP-dependent DNA damage sensor activity"/>
    <property type="evidence" value="ECO:0007669"/>
    <property type="project" value="InterPro"/>
</dbReference>
<reference evidence="11 14" key="1">
    <citation type="submission" date="2016-04" db="EMBL/GenBank/DDBJ databases">
        <title>Complete genome sequence of Thermococcus thioreducens type strain OGL-20P.</title>
        <authorList>
            <person name="Oger P.M."/>
        </authorList>
    </citation>
    <scope>NUCLEOTIDE SEQUENCE [LARGE SCALE GENOMIC DNA]</scope>
    <source>
        <strain evidence="11 14">OGL-20P</strain>
    </source>
</reference>
<dbReference type="GO" id="GO:0004674">
    <property type="term" value="F:protein serine/threonine kinase activity"/>
    <property type="evidence" value="ECO:0007669"/>
    <property type="project" value="UniProtKB-EC"/>
</dbReference>
<dbReference type="PRINTS" id="PR01874">
    <property type="entry name" value="DNAREPAIRADA"/>
</dbReference>
<evidence type="ECO:0000256" key="7">
    <source>
        <dbReference type="ARBA" id="ARBA00022801"/>
    </source>
</evidence>
<dbReference type="PANTHER" id="PTHR43637">
    <property type="entry name" value="UPF0273 PROTEIN TM_0370"/>
    <property type="match status" value="1"/>
</dbReference>
<dbReference type="Pfam" id="PF06745">
    <property type="entry name" value="ATPase"/>
    <property type="match status" value="2"/>
</dbReference>
<protein>
    <recommendedName>
        <fullName evidence="1">non-specific serine/threonine protein kinase</fullName>
        <ecNumber evidence="1">2.7.11.1</ecNumber>
    </recommendedName>
</protein>
<keyword evidence="3" id="KW-0808">Transferase</keyword>
<evidence type="ECO:0000313" key="12">
    <source>
        <dbReference type="EMBL" id="SEW15660.1"/>
    </source>
</evidence>
<dbReference type="EMBL" id="CP015105">
    <property type="protein sequence ID" value="ASJ11682.1"/>
    <property type="molecule type" value="Genomic_DNA"/>
</dbReference>
<feature type="domain" description="RecA family profile 1" evidence="9">
    <location>
        <begin position="235"/>
        <end position="385"/>
    </location>
</feature>
<dbReference type="InterPro" id="IPR010624">
    <property type="entry name" value="KaiC_dom"/>
</dbReference>
<dbReference type="EMBL" id="FOIW01000002">
    <property type="protein sequence ID" value="SEW15660.1"/>
    <property type="molecule type" value="Genomic_DNA"/>
</dbReference>
<dbReference type="InterPro" id="IPR027417">
    <property type="entry name" value="P-loop_NTPase"/>
</dbReference>
<dbReference type="KEGG" id="ttd:A3L14_01720"/>
<keyword evidence="6" id="KW-0418">Kinase</keyword>
<dbReference type="OrthoDB" id="27015at2157"/>
<dbReference type="GO" id="GO:0003677">
    <property type="term" value="F:DNA binding"/>
    <property type="evidence" value="ECO:0007669"/>
    <property type="project" value="InterPro"/>
</dbReference>
<reference evidence="12 13" key="2">
    <citation type="submission" date="2016-10" db="EMBL/GenBank/DDBJ databases">
        <authorList>
            <person name="de Groot N.N."/>
        </authorList>
    </citation>
    <scope>NUCLEOTIDE SEQUENCE [LARGE SCALE GENOMIC DNA]</scope>
    <source>
        <strain evidence="12 13">OGL-20</strain>
    </source>
</reference>
<dbReference type="SUPFAM" id="SSF52540">
    <property type="entry name" value="P-loop containing nucleoside triphosphate hydrolases"/>
    <property type="match status" value="2"/>
</dbReference>
<dbReference type="PROSITE" id="PS51146">
    <property type="entry name" value="KAIC"/>
    <property type="match status" value="2"/>
</dbReference>
<feature type="domain" description="KaiC" evidence="10">
    <location>
        <begin position="237"/>
        <end position="449"/>
    </location>
</feature>
<feature type="domain" description="KaiC" evidence="10">
    <location>
        <begin position="2"/>
        <end position="234"/>
    </location>
</feature>
<evidence type="ECO:0000259" key="9">
    <source>
        <dbReference type="PROSITE" id="PS50162"/>
    </source>
</evidence>
<evidence type="ECO:0000256" key="5">
    <source>
        <dbReference type="ARBA" id="ARBA00022741"/>
    </source>
</evidence>
<evidence type="ECO:0000259" key="10">
    <source>
        <dbReference type="PROSITE" id="PS51146"/>
    </source>
</evidence>
<dbReference type="InterPro" id="IPR020588">
    <property type="entry name" value="RecA_ATP-bd"/>
</dbReference>
<dbReference type="PROSITE" id="PS50162">
    <property type="entry name" value="RECA_2"/>
    <property type="match status" value="1"/>
</dbReference>
<evidence type="ECO:0000256" key="2">
    <source>
        <dbReference type="ARBA" id="ARBA00022553"/>
    </source>
</evidence>
<dbReference type="GO" id="GO:0006281">
    <property type="term" value="P:DNA repair"/>
    <property type="evidence" value="ECO:0007669"/>
    <property type="project" value="InterPro"/>
</dbReference>
<keyword evidence="14" id="KW-1185">Reference proteome</keyword>
<organism evidence="12 13">
    <name type="scientific">Thermococcus thioreducens</name>
    <dbReference type="NCBI Taxonomy" id="277988"/>
    <lineage>
        <taxon>Archaea</taxon>
        <taxon>Methanobacteriati</taxon>
        <taxon>Methanobacteriota</taxon>
        <taxon>Thermococci</taxon>
        <taxon>Thermococcales</taxon>
        <taxon>Thermococcaceae</taxon>
        <taxon>Thermococcus</taxon>
    </lineage>
</organism>
<keyword evidence="7" id="KW-0378">Hydrolase</keyword>
<dbReference type="InterPro" id="IPR030665">
    <property type="entry name" value="KaiC"/>
</dbReference>
<evidence type="ECO:0000313" key="13">
    <source>
        <dbReference type="Proteomes" id="UP000182125"/>
    </source>
</evidence>
<dbReference type="InterPro" id="IPR014774">
    <property type="entry name" value="KaiC-like_dom"/>
</dbReference>
<dbReference type="SMART" id="SM00382">
    <property type="entry name" value="AAA"/>
    <property type="match status" value="2"/>
</dbReference>
<dbReference type="Proteomes" id="UP000250136">
    <property type="component" value="Chromosome"/>
</dbReference>
<dbReference type="GO" id="GO:0016787">
    <property type="term" value="F:hydrolase activity"/>
    <property type="evidence" value="ECO:0007669"/>
    <property type="project" value="UniProtKB-KW"/>
</dbReference>
<sequence>MGLIATGIPSLDKALAGGFSKGTSILIAGNPGTGKTHLAIHILYNNLQKGLKGAYVSFAESKKQFYKNALESGVDFREMEKQGLFRFYDMLTMPREEMKEFIDFLIRDLIEWQPEIVVFDSVTVVGQIFGEVMLRSFLHSIIGRIVNALDVLAILIGEIPYGEKRVGFGVEEFVVDGVIVLEMERKGEVIKRYLTIPKMRGRRIVKSAYEYIITNEGIDVLSVPELEFTKRSIDTSERFETGMPVLDDLIGGGLYKGSITMITGPTGSGKTILALTIASNMAKKGKNVLYITFEESIGAIQEAMTKLGLTGNIKIVAMVPEAKTPVQYYATIRKLLDETSSDVLVIDSLSAMKSHMDERDFIKALRYLQLLTKERGITFILTHTSRSAEGFISTGFSTLMDTIIVLDYQLPKHPGESMERRILVLKSRHSEHKPLLKEFYIGEGGVIIE</sequence>
<dbReference type="PANTHER" id="PTHR43637:SF1">
    <property type="entry name" value="UPF0273 PROTEIN TM_0370"/>
    <property type="match status" value="1"/>
</dbReference>
<dbReference type="InterPro" id="IPR003593">
    <property type="entry name" value="AAA+_ATPase"/>
</dbReference>
<evidence type="ECO:0000256" key="3">
    <source>
        <dbReference type="ARBA" id="ARBA00022679"/>
    </source>
</evidence>
<dbReference type="Proteomes" id="UP000182125">
    <property type="component" value="Unassembled WGS sequence"/>
</dbReference>
<evidence type="ECO:0000256" key="8">
    <source>
        <dbReference type="ARBA" id="ARBA00022840"/>
    </source>
</evidence>
<keyword evidence="8" id="KW-0067">ATP-binding</keyword>
<keyword evidence="4" id="KW-0677">Repeat</keyword>
<dbReference type="Gene3D" id="3.40.50.300">
    <property type="entry name" value="P-loop containing nucleotide triphosphate hydrolases"/>
    <property type="match status" value="2"/>
</dbReference>
<dbReference type="EC" id="2.7.11.1" evidence="1"/>
<evidence type="ECO:0000256" key="4">
    <source>
        <dbReference type="ARBA" id="ARBA00022737"/>
    </source>
</evidence>
<evidence type="ECO:0000256" key="1">
    <source>
        <dbReference type="ARBA" id="ARBA00012513"/>
    </source>
</evidence>
<evidence type="ECO:0000256" key="6">
    <source>
        <dbReference type="ARBA" id="ARBA00022777"/>
    </source>
</evidence>
<keyword evidence="5" id="KW-0547">Nucleotide-binding</keyword>
<keyword evidence="2" id="KW-0597">Phosphoprotein</keyword>
<dbReference type="GO" id="GO:0005524">
    <property type="term" value="F:ATP binding"/>
    <property type="evidence" value="ECO:0007669"/>
    <property type="project" value="UniProtKB-KW"/>
</dbReference>
<evidence type="ECO:0000313" key="14">
    <source>
        <dbReference type="Proteomes" id="UP000250136"/>
    </source>
</evidence>
<accession>A0A1I0PMN9</accession>
<gene>
    <name evidence="11" type="ORF">A3L14_01720</name>
    <name evidence="12" type="ORF">SAMN05216170_1937</name>
</gene>